<evidence type="ECO:0000313" key="9">
    <source>
        <dbReference type="EMBL" id="CAD7645526.1"/>
    </source>
</evidence>
<dbReference type="EMBL" id="OC888943">
    <property type="protein sequence ID" value="CAD7645526.1"/>
    <property type="molecule type" value="Genomic_DNA"/>
</dbReference>
<sequence length="237" mass="27135">MNSSNYDPIRMWNSGLQMAALNYQTPDKSMQLNEAVFMQNGKSGYVLKPQYMFDDNYNPYEKPLELQNYNPVILTVRVIGARNLKKSLKGIVSPSIEIEIIGVDYDCRKCLTRVVHDNGLNPVWSSETFVFNITCPELALIRFLVCHLDTFDDSSFVGHSTLPITCLRPGYRSVQLKNEFSEELDLSTLLIHLDIRRAKDNNIKTSVEMLKHLSENLSKMIADSEKCGNETEVKRFK</sequence>
<keyword evidence="5" id="KW-0456">Lyase</keyword>
<dbReference type="InterPro" id="IPR035892">
    <property type="entry name" value="C2_domain_sf"/>
</dbReference>
<dbReference type="PROSITE" id="PS50004">
    <property type="entry name" value="C2"/>
    <property type="match status" value="1"/>
</dbReference>
<name>A0A7R9LPT9_9ACAR</name>
<reference evidence="9" key="1">
    <citation type="submission" date="2020-11" db="EMBL/GenBank/DDBJ databases">
        <authorList>
            <person name="Tran Van P."/>
        </authorList>
    </citation>
    <scope>NUCLEOTIDE SEQUENCE</scope>
</reference>
<dbReference type="SUPFAM" id="SSF49562">
    <property type="entry name" value="C2 domain (Calcium/lipid-binding domain, CaLB)"/>
    <property type="match status" value="1"/>
</dbReference>
<feature type="domain" description="C2" evidence="7">
    <location>
        <begin position="55"/>
        <end position="178"/>
    </location>
</feature>
<organism evidence="9">
    <name type="scientific">Medioppia subpectinata</name>
    <dbReference type="NCBI Taxonomy" id="1979941"/>
    <lineage>
        <taxon>Eukaryota</taxon>
        <taxon>Metazoa</taxon>
        <taxon>Ecdysozoa</taxon>
        <taxon>Arthropoda</taxon>
        <taxon>Chelicerata</taxon>
        <taxon>Arachnida</taxon>
        <taxon>Acari</taxon>
        <taxon>Acariformes</taxon>
        <taxon>Sarcoptiformes</taxon>
        <taxon>Oribatida</taxon>
        <taxon>Brachypylina</taxon>
        <taxon>Oppioidea</taxon>
        <taxon>Oppiidae</taxon>
        <taxon>Medioppia</taxon>
    </lineage>
</organism>
<dbReference type="EMBL" id="CAJPIZ010034368">
    <property type="protein sequence ID" value="CAG2120602.1"/>
    <property type="molecule type" value="Genomic_DNA"/>
</dbReference>
<feature type="non-terminal residue" evidence="9">
    <location>
        <position position="1"/>
    </location>
</feature>
<evidence type="ECO:0000259" key="7">
    <source>
        <dbReference type="PROSITE" id="PS50004"/>
    </source>
</evidence>
<dbReference type="SUPFAM" id="SSF51695">
    <property type="entry name" value="PLC-like phosphodiesterases"/>
    <property type="match status" value="1"/>
</dbReference>
<dbReference type="GO" id="GO:0046872">
    <property type="term" value="F:metal ion binding"/>
    <property type="evidence" value="ECO:0007669"/>
    <property type="project" value="UniProtKB-KW"/>
</dbReference>
<dbReference type="Proteomes" id="UP000759131">
    <property type="component" value="Unassembled WGS sequence"/>
</dbReference>
<proteinExistence type="predicted"/>
<dbReference type="GO" id="GO:0051209">
    <property type="term" value="P:release of sequestered calcium ion into cytosol"/>
    <property type="evidence" value="ECO:0007669"/>
    <property type="project" value="TreeGrafter"/>
</dbReference>
<keyword evidence="2" id="KW-0479">Metal-binding</keyword>
<dbReference type="GO" id="GO:0016042">
    <property type="term" value="P:lipid catabolic process"/>
    <property type="evidence" value="ECO:0007669"/>
    <property type="project" value="UniProtKB-KW"/>
</dbReference>
<dbReference type="CDD" id="cd00275">
    <property type="entry name" value="C2_PLC_like"/>
    <property type="match status" value="1"/>
</dbReference>
<dbReference type="InterPro" id="IPR001192">
    <property type="entry name" value="PI-PLC_fam"/>
</dbReference>
<dbReference type="Gene3D" id="2.60.40.150">
    <property type="entry name" value="C2 domain"/>
    <property type="match status" value="1"/>
</dbReference>
<evidence type="ECO:0000256" key="5">
    <source>
        <dbReference type="ARBA" id="ARBA00023239"/>
    </source>
</evidence>
<dbReference type="SMART" id="SM00149">
    <property type="entry name" value="PLCYc"/>
    <property type="match status" value="1"/>
</dbReference>
<gene>
    <name evidence="9" type="ORF">OSB1V03_LOCUS20548</name>
</gene>
<dbReference type="Gene3D" id="3.20.20.190">
    <property type="entry name" value="Phosphatidylinositol (PI) phosphodiesterase"/>
    <property type="match status" value="1"/>
</dbReference>
<dbReference type="OrthoDB" id="6486264at2759"/>
<evidence type="ECO:0000256" key="6">
    <source>
        <dbReference type="RuleBase" id="RU361133"/>
    </source>
</evidence>
<dbReference type="GO" id="GO:0010634">
    <property type="term" value="P:positive regulation of epithelial cell migration"/>
    <property type="evidence" value="ECO:0007669"/>
    <property type="project" value="TreeGrafter"/>
</dbReference>
<evidence type="ECO:0000256" key="1">
    <source>
        <dbReference type="ARBA" id="ARBA00000110"/>
    </source>
</evidence>
<keyword evidence="4" id="KW-1015">Disulfide bond</keyword>
<accession>A0A7R9LPT9</accession>
<dbReference type="Pfam" id="PF00168">
    <property type="entry name" value="C2"/>
    <property type="match status" value="1"/>
</dbReference>
<comment type="catalytic activity">
    <reaction evidence="6">
        <text>a 1,2-diacyl-sn-glycero-3-phospho-(1D-myo-inositol-4,5-bisphosphate) + H2O = 1D-myo-inositol 1,4,5-trisphosphate + a 1,2-diacyl-sn-glycerol + H(+)</text>
        <dbReference type="Rhea" id="RHEA:33179"/>
        <dbReference type="ChEBI" id="CHEBI:15377"/>
        <dbReference type="ChEBI" id="CHEBI:15378"/>
        <dbReference type="ChEBI" id="CHEBI:17815"/>
        <dbReference type="ChEBI" id="CHEBI:58456"/>
        <dbReference type="ChEBI" id="CHEBI:203600"/>
        <dbReference type="EC" id="3.1.4.11"/>
    </reaction>
</comment>
<dbReference type="InterPro" id="IPR001711">
    <property type="entry name" value="PLipase_C_Pinositol-sp_Y"/>
</dbReference>
<dbReference type="SMART" id="SM00239">
    <property type="entry name" value="C2"/>
    <property type="match status" value="1"/>
</dbReference>
<dbReference type="AlphaFoldDB" id="A0A7R9LPT9"/>
<feature type="domain" description="PI-PLC Y-box" evidence="8">
    <location>
        <begin position="1"/>
        <end position="52"/>
    </location>
</feature>
<keyword evidence="6" id="KW-0443">Lipid metabolism</keyword>
<protein>
    <recommendedName>
        <fullName evidence="6">Phosphoinositide phospholipase C</fullName>
        <ecNumber evidence="6">3.1.4.11</ecNumber>
    </recommendedName>
</protein>
<dbReference type="GO" id="GO:0048015">
    <property type="term" value="P:phosphatidylinositol-mediated signaling"/>
    <property type="evidence" value="ECO:0007669"/>
    <property type="project" value="TreeGrafter"/>
</dbReference>
<dbReference type="GO" id="GO:0032587">
    <property type="term" value="C:ruffle membrane"/>
    <property type="evidence" value="ECO:0007669"/>
    <property type="project" value="TreeGrafter"/>
</dbReference>
<dbReference type="GO" id="GO:0004435">
    <property type="term" value="F:phosphatidylinositol-4,5-bisphosphate phospholipase C activity"/>
    <property type="evidence" value="ECO:0007669"/>
    <property type="project" value="UniProtKB-EC"/>
</dbReference>
<evidence type="ECO:0000259" key="8">
    <source>
        <dbReference type="PROSITE" id="PS50008"/>
    </source>
</evidence>
<dbReference type="EC" id="3.1.4.11" evidence="6"/>
<comment type="catalytic activity">
    <reaction evidence="1">
        <text>an N-(acyl)-sphingosylphosphoethanolamine = an N-(acyl)-sphingosyl-1,3-cyclic phosphate + ethanolamine</text>
        <dbReference type="Rhea" id="RHEA:60648"/>
        <dbReference type="ChEBI" id="CHEBI:57603"/>
        <dbReference type="ChEBI" id="CHEBI:143891"/>
        <dbReference type="ChEBI" id="CHEBI:143892"/>
    </reaction>
</comment>
<keyword evidence="10" id="KW-1185">Reference proteome</keyword>
<dbReference type="PANTHER" id="PTHR10336:SF159">
    <property type="entry name" value="1-PHOSPHATIDYLINOSITOL 4,5-BISPHOSPHATE PHOSPHODIESTERASE GAMMA"/>
    <property type="match status" value="1"/>
</dbReference>
<dbReference type="InterPro" id="IPR017946">
    <property type="entry name" value="PLC-like_Pdiesterase_TIM-brl"/>
</dbReference>
<dbReference type="InterPro" id="IPR000008">
    <property type="entry name" value="C2_dom"/>
</dbReference>
<keyword evidence="6" id="KW-0442">Lipid degradation</keyword>
<dbReference type="GO" id="GO:0046488">
    <property type="term" value="P:phosphatidylinositol metabolic process"/>
    <property type="evidence" value="ECO:0007669"/>
    <property type="project" value="TreeGrafter"/>
</dbReference>
<dbReference type="GO" id="GO:0016829">
    <property type="term" value="F:lyase activity"/>
    <property type="evidence" value="ECO:0007669"/>
    <property type="project" value="UniProtKB-KW"/>
</dbReference>
<evidence type="ECO:0000256" key="4">
    <source>
        <dbReference type="ARBA" id="ARBA00023157"/>
    </source>
</evidence>
<evidence type="ECO:0000313" key="10">
    <source>
        <dbReference type="Proteomes" id="UP000759131"/>
    </source>
</evidence>
<evidence type="ECO:0000256" key="3">
    <source>
        <dbReference type="ARBA" id="ARBA00022842"/>
    </source>
</evidence>
<keyword evidence="6" id="KW-0378">Hydrolase</keyword>
<dbReference type="PANTHER" id="PTHR10336">
    <property type="entry name" value="PHOSPHOINOSITIDE-SPECIFIC PHOSPHOLIPASE C FAMILY PROTEIN"/>
    <property type="match status" value="1"/>
</dbReference>
<dbReference type="PRINTS" id="PR00390">
    <property type="entry name" value="PHPHLIPASEC"/>
</dbReference>
<dbReference type="PROSITE" id="PS50008">
    <property type="entry name" value="PIPLC_Y_DOMAIN"/>
    <property type="match status" value="1"/>
</dbReference>
<evidence type="ECO:0000256" key="2">
    <source>
        <dbReference type="ARBA" id="ARBA00022723"/>
    </source>
</evidence>
<keyword evidence="3" id="KW-0460">Magnesium</keyword>
<dbReference type="Pfam" id="PF00387">
    <property type="entry name" value="PI-PLC-Y"/>
    <property type="match status" value="1"/>
</dbReference>